<dbReference type="Gene3D" id="3.90.79.10">
    <property type="entry name" value="Nucleoside Triphosphate Pyrophosphohydrolase"/>
    <property type="match status" value="1"/>
</dbReference>
<dbReference type="SUPFAM" id="SSF55811">
    <property type="entry name" value="Nudix"/>
    <property type="match status" value="1"/>
</dbReference>
<dbReference type="Proteomes" id="UP000248817">
    <property type="component" value="Unassembled WGS sequence"/>
</dbReference>
<dbReference type="GO" id="GO:0009240">
    <property type="term" value="P:isopentenyl diphosphate biosynthetic process"/>
    <property type="evidence" value="ECO:0007669"/>
    <property type="project" value="TreeGrafter"/>
</dbReference>
<evidence type="ECO:0000313" key="2">
    <source>
        <dbReference type="EMBL" id="PYI34346.1"/>
    </source>
</evidence>
<dbReference type="PANTHER" id="PTHR10885:SF0">
    <property type="entry name" value="ISOPENTENYL-DIPHOSPHATE DELTA-ISOMERASE"/>
    <property type="match status" value="1"/>
</dbReference>
<reference evidence="2 3" key="1">
    <citation type="submission" date="2018-02" db="EMBL/GenBank/DDBJ databases">
        <title>The genomes of Aspergillus section Nigri reveals drivers in fungal speciation.</title>
        <authorList>
            <consortium name="DOE Joint Genome Institute"/>
            <person name="Vesth T.C."/>
            <person name="Nybo J."/>
            <person name="Theobald S."/>
            <person name="Brandl J."/>
            <person name="Frisvad J.C."/>
            <person name="Nielsen K.F."/>
            <person name="Lyhne E.K."/>
            <person name="Kogle M.E."/>
            <person name="Kuo A."/>
            <person name="Riley R."/>
            <person name="Clum A."/>
            <person name="Nolan M."/>
            <person name="Lipzen A."/>
            <person name="Salamov A."/>
            <person name="Henrissat B."/>
            <person name="Wiebenga A."/>
            <person name="De vries R.P."/>
            <person name="Grigoriev I.V."/>
            <person name="Mortensen U.H."/>
            <person name="Andersen M.R."/>
            <person name="Baker S.E."/>
        </authorList>
    </citation>
    <scope>NUCLEOTIDE SEQUENCE [LARGE SCALE GENOMIC DNA]</scope>
    <source>
        <strain evidence="2 3">CBS 114.80</strain>
    </source>
</reference>
<keyword evidence="3" id="KW-1185">Reference proteome</keyword>
<accession>A0A2V5JEH6</accession>
<protein>
    <submittedName>
        <fullName evidence="2">Uncharacterized protein</fullName>
    </submittedName>
</protein>
<dbReference type="PANTHER" id="PTHR10885">
    <property type="entry name" value="ISOPENTENYL-DIPHOSPHATE DELTA-ISOMERASE"/>
    <property type="match status" value="1"/>
</dbReference>
<feature type="region of interest" description="Disordered" evidence="1">
    <location>
        <begin position="39"/>
        <end position="58"/>
    </location>
</feature>
<name>A0A2V5JEH6_9EURO</name>
<feature type="region of interest" description="Disordered" evidence="1">
    <location>
        <begin position="1"/>
        <end position="20"/>
    </location>
</feature>
<dbReference type="GO" id="GO:0005737">
    <property type="term" value="C:cytoplasm"/>
    <property type="evidence" value="ECO:0007669"/>
    <property type="project" value="TreeGrafter"/>
</dbReference>
<evidence type="ECO:0000313" key="3">
    <source>
        <dbReference type="Proteomes" id="UP000248817"/>
    </source>
</evidence>
<dbReference type="AlphaFoldDB" id="A0A2V5JEH6"/>
<sequence length="121" mass="13604">MSAPVPKPNSGHPKSPQITPKNIFHLFADAELLDVSPNTSLASSTRTADHPQSQDASMEERCIVIDERDREISMASKRVCHQRANINRALLHRAFSVLPFDTQTRLLIHQRASRKITLPDQ</sequence>
<dbReference type="EMBL" id="KZ825476">
    <property type="protein sequence ID" value="PYI34346.1"/>
    <property type="molecule type" value="Genomic_DNA"/>
</dbReference>
<gene>
    <name evidence="2" type="ORF">BP00DRAFT_466282</name>
</gene>
<organism evidence="2 3">
    <name type="scientific">Aspergillus indologenus CBS 114.80</name>
    <dbReference type="NCBI Taxonomy" id="1450541"/>
    <lineage>
        <taxon>Eukaryota</taxon>
        <taxon>Fungi</taxon>
        <taxon>Dikarya</taxon>
        <taxon>Ascomycota</taxon>
        <taxon>Pezizomycotina</taxon>
        <taxon>Eurotiomycetes</taxon>
        <taxon>Eurotiomycetidae</taxon>
        <taxon>Eurotiales</taxon>
        <taxon>Aspergillaceae</taxon>
        <taxon>Aspergillus</taxon>
        <taxon>Aspergillus subgen. Circumdati</taxon>
    </lineage>
</organism>
<feature type="compositionally biased region" description="Polar residues" evidence="1">
    <location>
        <begin position="39"/>
        <end position="56"/>
    </location>
</feature>
<proteinExistence type="predicted"/>
<evidence type="ECO:0000256" key="1">
    <source>
        <dbReference type="SAM" id="MobiDB-lite"/>
    </source>
</evidence>
<dbReference type="GO" id="GO:0004452">
    <property type="term" value="F:isopentenyl-diphosphate delta-isomerase activity"/>
    <property type="evidence" value="ECO:0007669"/>
    <property type="project" value="TreeGrafter"/>
</dbReference>
<dbReference type="InterPro" id="IPR015797">
    <property type="entry name" value="NUDIX_hydrolase-like_dom_sf"/>
</dbReference>